<keyword evidence="1" id="KW-1133">Transmembrane helix</keyword>
<accession>A0A9P5PJF6</accession>
<protein>
    <submittedName>
        <fullName evidence="2">Uncharacterized protein</fullName>
    </submittedName>
</protein>
<sequence length="335" mass="36614">MSSQVCFMESALRQTVVQSFIVLVAAELFLYGILYVIATLIFFILATISVSLDLAWRSVNAFALIVEEPDVASVFVGGPLLDVKLQSGPYYIYVIAGLLATWCHSANTPLLPSMELKKICHYFAFVGPNRNLQLGDEADQAAFITDSTVYRVYVLITLGENLILTGLMAGRVWSLDHGMKKILIGGKKKISFSQSLLGPILQFGALNPIFLTIWVIINLTTGMPVNEESQFITLLTPCALTQIVGIASTLIVVSIGISSGSDSQSHMSNEENRSLLVLESLELDPTSTGRNIPQTHDSVRPSADTIQPFLLKYDNQRDLSTVLSSTAHGKREAQQ</sequence>
<keyword evidence="3" id="KW-1185">Reference proteome</keyword>
<feature type="transmembrane region" description="Helical" evidence="1">
    <location>
        <begin position="152"/>
        <end position="175"/>
    </location>
</feature>
<feature type="transmembrane region" description="Helical" evidence="1">
    <location>
        <begin position="20"/>
        <end position="48"/>
    </location>
</feature>
<name>A0A9P5PJF6_9AGAR</name>
<evidence type="ECO:0000313" key="2">
    <source>
        <dbReference type="EMBL" id="KAF9066636.1"/>
    </source>
</evidence>
<comment type="caution">
    <text evidence="2">The sequence shown here is derived from an EMBL/GenBank/DDBJ whole genome shotgun (WGS) entry which is preliminary data.</text>
</comment>
<feature type="transmembrane region" description="Helical" evidence="1">
    <location>
        <begin position="231"/>
        <end position="257"/>
    </location>
</feature>
<dbReference type="Proteomes" id="UP000772434">
    <property type="component" value="Unassembled WGS sequence"/>
</dbReference>
<feature type="transmembrane region" description="Helical" evidence="1">
    <location>
        <begin position="196"/>
        <end position="219"/>
    </location>
</feature>
<reference evidence="2" key="1">
    <citation type="submission" date="2020-11" db="EMBL/GenBank/DDBJ databases">
        <authorList>
            <consortium name="DOE Joint Genome Institute"/>
            <person name="Ahrendt S."/>
            <person name="Riley R."/>
            <person name="Andreopoulos W."/>
            <person name="Labutti K."/>
            <person name="Pangilinan J."/>
            <person name="Ruiz-Duenas F.J."/>
            <person name="Barrasa J.M."/>
            <person name="Sanchez-Garcia M."/>
            <person name="Camarero S."/>
            <person name="Miyauchi S."/>
            <person name="Serrano A."/>
            <person name="Linde D."/>
            <person name="Babiker R."/>
            <person name="Drula E."/>
            <person name="Ayuso-Fernandez I."/>
            <person name="Pacheco R."/>
            <person name="Padilla G."/>
            <person name="Ferreira P."/>
            <person name="Barriuso J."/>
            <person name="Kellner H."/>
            <person name="Castanera R."/>
            <person name="Alfaro M."/>
            <person name="Ramirez L."/>
            <person name="Pisabarro A.G."/>
            <person name="Kuo A."/>
            <person name="Tritt A."/>
            <person name="Lipzen A."/>
            <person name="He G."/>
            <person name="Yan M."/>
            <person name="Ng V."/>
            <person name="Cullen D."/>
            <person name="Martin F."/>
            <person name="Rosso M.-N."/>
            <person name="Henrissat B."/>
            <person name="Hibbett D."/>
            <person name="Martinez A.T."/>
            <person name="Grigoriev I.V."/>
        </authorList>
    </citation>
    <scope>NUCLEOTIDE SEQUENCE</scope>
    <source>
        <strain evidence="2">AH 40177</strain>
    </source>
</reference>
<keyword evidence="1" id="KW-0812">Transmembrane</keyword>
<proteinExistence type="predicted"/>
<keyword evidence="1" id="KW-0472">Membrane</keyword>
<dbReference type="EMBL" id="JADNRY010000084">
    <property type="protein sequence ID" value="KAF9066636.1"/>
    <property type="molecule type" value="Genomic_DNA"/>
</dbReference>
<evidence type="ECO:0000313" key="3">
    <source>
        <dbReference type="Proteomes" id="UP000772434"/>
    </source>
</evidence>
<gene>
    <name evidence="2" type="ORF">BDP27DRAFT_1542585</name>
</gene>
<organism evidence="2 3">
    <name type="scientific">Rhodocollybia butyracea</name>
    <dbReference type="NCBI Taxonomy" id="206335"/>
    <lineage>
        <taxon>Eukaryota</taxon>
        <taxon>Fungi</taxon>
        <taxon>Dikarya</taxon>
        <taxon>Basidiomycota</taxon>
        <taxon>Agaricomycotina</taxon>
        <taxon>Agaricomycetes</taxon>
        <taxon>Agaricomycetidae</taxon>
        <taxon>Agaricales</taxon>
        <taxon>Marasmiineae</taxon>
        <taxon>Omphalotaceae</taxon>
        <taxon>Rhodocollybia</taxon>
    </lineage>
</organism>
<evidence type="ECO:0000256" key="1">
    <source>
        <dbReference type="SAM" id="Phobius"/>
    </source>
</evidence>
<dbReference type="OrthoDB" id="3357408at2759"/>
<dbReference type="AlphaFoldDB" id="A0A9P5PJF6"/>